<organism evidence="2 3">
    <name type="scientific">Effusibacillus dendaii</name>
    <dbReference type="NCBI Taxonomy" id="2743772"/>
    <lineage>
        <taxon>Bacteria</taxon>
        <taxon>Bacillati</taxon>
        <taxon>Bacillota</taxon>
        <taxon>Bacilli</taxon>
        <taxon>Bacillales</taxon>
        <taxon>Alicyclobacillaceae</taxon>
        <taxon>Effusibacillus</taxon>
    </lineage>
</organism>
<accession>A0A7I8D9W1</accession>
<dbReference type="InterPro" id="IPR041633">
    <property type="entry name" value="Polbeta"/>
</dbReference>
<evidence type="ECO:0000259" key="1">
    <source>
        <dbReference type="Pfam" id="PF18765"/>
    </source>
</evidence>
<gene>
    <name evidence="2" type="ORF">skT53_19380</name>
</gene>
<dbReference type="KEGG" id="eff:skT53_19380"/>
<dbReference type="Gene3D" id="3.30.460.10">
    <property type="entry name" value="Beta Polymerase, domain 2"/>
    <property type="match status" value="1"/>
</dbReference>
<sequence length="114" mass="13030">MDLPQKEQPDGLSSRNAVLSKVRQIIGKQLRGVPAKVYLYGSWARREERPTSDIDLALWSEEPLPIGTLPTLRFLLEEAPIPYPVEVVDLREADEAFVQQVMKEGIEWNDWNNA</sequence>
<protein>
    <recommendedName>
        <fullName evidence="1">Polymerase beta nucleotidyltransferase domain-containing protein</fullName>
    </recommendedName>
</protein>
<reference evidence="2 3" key="1">
    <citation type="submission" date="2020-08" db="EMBL/GenBank/DDBJ databases">
        <title>Complete Genome Sequence of Effusibacillus dendaii Strain skT53, Isolated from Farmland soil.</title>
        <authorList>
            <person name="Konishi T."/>
            <person name="Kawasaki H."/>
        </authorList>
    </citation>
    <scope>NUCLEOTIDE SEQUENCE [LARGE SCALE GENOMIC DNA]</scope>
    <source>
        <strain evidence="3">skT53</strain>
    </source>
</reference>
<dbReference type="AlphaFoldDB" id="A0A7I8D9W1"/>
<dbReference type="SUPFAM" id="SSF81301">
    <property type="entry name" value="Nucleotidyltransferase"/>
    <property type="match status" value="1"/>
</dbReference>
<dbReference type="CDD" id="cd05403">
    <property type="entry name" value="NT_KNTase_like"/>
    <property type="match status" value="1"/>
</dbReference>
<dbReference type="RefSeq" id="WP_200756483.1">
    <property type="nucleotide sequence ID" value="NZ_AP023366.1"/>
</dbReference>
<keyword evidence="3" id="KW-1185">Reference proteome</keyword>
<dbReference type="Pfam" id="PF18765">
    <property type="entry name" value="Polbeta"/>
    <property type="match status" value="1"/>
</dbReference>
<name>A0A7I8D9W1_9BACL</name>
<dbReference type="EMBL" id="AP023366">
    <property type="protein sequence ID" value="BCJ86953.1"/>
    <property type="molecule type" value="Genomic_DNA"/>
</dbReference>
<evidence type="ECO:0000313" key="3">
    <source>
        <dbReference type="Proteomes" id="UP000593802"/>
    </source>
</evidence>
<dbReference type="InterPro" id="IPR043519">
    <property type="entry name" value="NT_sf"/>
</dbReference>
<dbReference type="Proteomes" id="UP000593802">
    <property type="component" value="Chromosome"/>
</dbReference>
<proteinExistence type="predicted"/>
<evidence type="ECO:0000313" key="2">
    <source>
        <dbReference type="EMBL" id="BCJ86953.1"/>
    </source>
</evidence>
<feature type="domain" description="Polymerase beta nucleotidyltransferase" evidence="1">
    <location>
        <begin position="34"/>
        <end position="106"/>
    </location>
</feature>